<feature type="region of interest" description="Disordered" evidence="1">
    <location>
        <begin position="26"/>
        <end position="60"/>
    </location>
</feature>
<dbReference type="Proteomes" id="UP000680839">
    <property type="component" value="Chromosome"/>
</dbReference>
<evidence type="ECO:0000313" key="3">
    <source>
        <dbReference type="Proteomes" id="UP000680839"/>
    </source>
</evidence>
<protein>
    <submittedName>
        <fullName evidence="2">Uncharacterized protein</fullName>
    </submittedName>
</protein>
<sequence>MTGPRTKVAEVADKIAEVAEKRQLDRALEEGLEETFPGSDPVNVTQPPPSKADHHVKRRD</sequence>
<name>A0A975ND70_9BRAD</name>
<dbReference type="RefSeq" id="WP_215621173.1">
    <property type="nucleotide sequence ID" value="NZ_CP076134.1"/>
</dbReference>
<accession>A0A975ND70</accession>
<organism evidence="2 3">
    <name type="scientific">Bradyrhizobium sediminis</name>
    <dbReference type="NCBI Taxonomy" id="2840469"/>
    <lineage>
        <taxon>Bacteria</taxon>
        <taxon>Pseudomonadati</taxon>
        <taxon>Pseudomonadota</taxon>
        <taxon>Alphaproteobacteria</taxon>
        <taxon>Hyphomicrobiales</taxon>
        <taxon>Nitrobacteraceae</taxon>
        <taxon>Bradyrhizobium</taxon>
    </lineage>
</organism>
<proteinExistence type="predicted"/>
<dbReference type="AlphaFoldDB" id="A0A975ND70"/>
<evidence type="ECO:0000256" key="1">
    <source>
        <dbReference type="SAM" id="MobiDB-lite"/>
    </source>
</evidence>
<dbReference type="EMBL" id="CP076134">
    <property type="protein sequence ID" value="QWG12351.1"/>
    <property type="molecule type" value="Genomic_DNA"/>
</dbReference>
<gene>
    <name evidence="2" type="ORF">KMZ29_21990</name>
</gene>
<evidence type="ECO:0000313" key="2">
    <source>
        <dbReference type="EMBL" id="QWG12351.1"/>
    </source>
</evidence>
<reference evidence="2" key="1">
    <citation type="submission" date="2021-06" db="EMBL/GenBank/DDBJ databases">
        <title>Bradyrhizobium sp. S2-20-1 Genome sequencing.</title>
        <authorList>
            <person name="Jin L."/>
        </authorList>
    </citation>
    <scope>NUCLEOTIDE SEQUENCE</scope>
    <source>
        <strain evidence="2">S2-20-1</strain>
    </source>
</reference>